<sequence>MACTSAPRSSLSSVASRISTAASNLCSDNLTLLTEIRKSLGIIKNIAVDLEKARRSDKVKELEKVFLELLESHDNCTHLSEAILRTGQNYQNSDQPTDFRKHLEDEVEKLKKAAPFVPLESRFYRQFKEAIWNVHHEGQPMPGEEQEDIVMTSTQSILLNMTCPLTGKPIVELENPIRSMDCKHVYEKDPVMHYIISKKPKAPCPVAGCPKFLQEERVICDPCFELKSTKFTQLLNQMNQLQMSMITLKLILIET</sequence>
<evidence type="ECO:0000259" key="11">
    <source>
        <dbReference type="PROSITE" id="PS51044"/>
    </source>
</evidence>
<evidence type="ECO:0000313" key="12">
    <source>
        <dbReference type="EMBL" id="KAK8953945.1"/>
    </source>
</evidence>
<keyword evidence="13" id="KW-1185">Reference proteome</keyword>
<dbReference type="GO" id="GO:0016874">
    <property type="term" value="F:ligase activity"/>
    <property type="evidence" value="ECO:0007669"/>
    <property type="project" value="UniProtKB-KW"/>
</dbReference>
<dbReference type="GO" id="GO:0000724">
    <property type="term" value="P:double-strand break repair via homologous recombination"/>
    <property type="evidence" value="ECO:0007669"/>
    <property type="project" value="InterPro"/>
</dbReference>
<keyword evidence="8" id="KW-0862">Zinc</keyword>
<evidence type="ECO:0000256" key="4">
    <source>
        <dbReference type="ARBA" id="ARBA00022679"/>
    </source>
</evidence>
<dbReference type="GO" id="GO:0008270">
    <property type="term" value="F:zinc ion binding"/>
    <property type="evidence" value="ECO:0007669"/>
    <property type="project" value="UniProtKB-KW"/>
</dbReference>
<comment type="similarity">
    <text evidence="3">Belongs to the NSE2 family.</text>
</comment>
<dbReference type="InterPro" id="IPR013083">
    <property type="entry name" value="Znf_RING/FYVE/PHD"/>
</dbReference>
<keyword evidence="5" id="KW-0479">Metal-binding</keyword>
<comment type="pathway">
    <text evidence="2">Protein modification; protein sumoylation.</text>
</comment>
<feature type="domain" description="SP-RING-type" evidence="11">
    <location>
        <begin position="145"/>
        <end position="233"/>
    </location>
</feature>
<dbReference type="Pfam" id="PF11789">
    <property type="entry name" value="zf-Nse"/>
    <property type="match status" value="1"/>
</dbReference>
<evidence type="ECO:0000256" key="7">
    <source>
        <dbReference type="ARBA" id="ARBA00022786"/>
    </source>
</evidence>
<keyword evidence="7" id="KW-0833">Ubl conjugation pathway</keyword>
<dbReference type="Gene3D" id="3.30.40.10">
    <property type="entry name" value="Zinc/RING finger domain, C3HC4 (zinc finger)"/>
    <property type="match status" value="1"/>
</dbReference>
<dbReference type="PROSITE" id="PS51044">
    <property type="entry name" value="ZF_SP_RING"/>
    <property type="match status" value="1"/>
</dbReference>
<dbReference type="AlphaFoldDB" id="A0AAP0BXF0"/>
<name>A0AAP0BXF0_9ASPA</name>
<dbReference type="GO" id="GO:0016925">
    <property type="term" value="P:protein sumoylation"/>
    <property type="evidence" value="ECO:0007669"/>
    <property type="project" value="TreeGrafter"/>
</dbReference>
<dbReference type="CDD" id="cd16651">
    <property type="entry name" value="SPL-RING_NSE2"/>
    <property type="match status" value="1"/>
</dbReference>
<dbReference type="PANTHER" id="PTHR21330:SF1">
    <property type="entry name" value="E3 SUMO-PROTEIN LIGASE NSE2"/>
    <property type="match status" value="1"/>
</dbReference>
<evidence type="ECO:0000256" key="9">
    <source>
        <dbReference type="ARBA" id="ARBA00023242"/>
    </source>
</evidence>
<evidence type="ECO:0000256" key="10">
    <source>
        <dbReference type="PROSITE-ProRule" id="PRU00452"/>
    </source>
</evidence>
<gene>
    <name evidence="12" type="primary">MMS21</name>
    <name evidence="12" type="ORF">KSP39_PZI002033</name>
</gene>
<accession>A0AAP0BXF0</accession>
<keyword evidence="4" id="KW-0808">Transferase</keyword>
<dbReference type="PANTHER" id="PTHR21330">
    <property type="entry name" value="E3 SUMO-PROTEIN LIGASE NSE2"/>
    <property type="match status" value="1"/>
</dbReference>
<evidence type="ECO:0000256" key="6">
    <source>
        <dbReference type="ARBA" id="ARBA00022771"/>
    </source>
</evidence>
<dbReference type="GO" id="GO:0030915">
    <property type="term" value="C:Smc5-Smc6 complex"/>
    <property type="evidence" value="ECO:0007669"/>
    <property type="project" value="InterPro"/>
</dbReference>
<keyword evidence="12" id="KW-0436">Ligase</keyword>
<dbReference type="EMBL" id="JBBWWQ010000002">
    <property type="protein sequence ID" value="KAK8953945.1"/>
    <property type="molecule type" value="Genomic_DNA"/>
</dbReference>
<evidence type="ECO:0000256" key="5">
    <source>
        <dbReference type="ARBA" id="ARBA00022723"/>
    </source>
</evidence>
<comment type="subcellular location">
    <subcellularLocation>
        <location evidence="1">Nucleus</location>
    </subcellularLocation>
</comment>
<evidence type="ECO:0000256" key="1">
    <source>
        <dbReference type="ARBA" id="ARBA00004123"/>
    </source>
</evidence>
<keyword evidence="6 10" id="KW-0863">Zinc-finger</keyword>
<dbReference type="InterPro" id="IPR026846">
    <property type="entry name" value="Nse2(Mms21)"/>
</dbReference>
<evidence type="ECO:0000313" key="13">
    <source>
        <dbReference type="Proteomes" id="UP001418222"/>
    </source>
</evidence>
<keyword evidence="9" id="KW-0539">Nucleus</keyword>
<evidence type="ECO:0000256" key="3">
    <source>
        <dbReference type="ARBA" id="ARBA00008212"/>
    </source>
</evidence>
<comment type="caution">
    <text evidence="12">The sequence shown here is derived from an EMBL/GenBank/DDBJ whole genome shotgun (WGS) entry which is preliminary data.</text>
</comment>
<reference evidence="12 13" key="1">
    <citation type="journal article" date="2022" name="Nat. Plants">
        <title>Genomes of leafy and leafless Platanthera orchids illuminate the evolution of mycoheterotrophy.</title>
        <authorList>
            <person name="Li M.H."/>
            <person name="Liu K.W."/>
            <person name="Li Z."/>
            <person name="Lu H.C."/>
            <person name="Ye Q.L."/>
            <person name="Zhang D."/>
            <person name="Wang J.Y."/>
            <person name="Li Y.F."/>
            <person name="Zhong Z.M."/>
            <person name="Liu X."/>
            <person name="Yu X."/>
            <person name="Liu D.K."/>
            <person name="Tu X.D."/>
            <person name="Liu B."/>
            <person name="Hao Y."/>
            <person name="Liao X.Y."/>
            <person name="Jiang Y.T."/>
            <person name="Sun W.H."/>
            <person name="Chen J."/>
            <person name="Chen Y.Q."/>
            <person name="Ai Y."/>
            <person name="Zhai J.W."/>
            <person name="Wu S.S."/>
            <person name="Zhou Z."/>
            <person name="Hsiao Y.Y."/>
            <person name="Wu W.L."/>
            <person name="Chen Y.Y."/>
            <person name="Lin Y.F."/>
            <person name="Hsu J.L."/>
            <person name="Li C.Y."/>
            <person name="Wang Z.W."/>
            <person name="Zhao X."/>
            <person name="Zhong W.Y."/>
            <person name="Ma X.K."/>
            <person name="Ma L."/>
            <person name="Huang J."/>
            <person name="Chen G.Z."/>
            <person name="Huang M.Z."/>
            <person name="Huang L."/>
            <person name="Peng D.H."/>
            <person name="Luo Y.B."/>
            <person name="Zou S.Q."/>
            <person name="Chen S.P."/>
            <person name="Lan S."/>
            <person name="Tsai W.C."/>
            <person name="Van de Peer Y."/>
            <person name="Liu Z.J."/>
        </authorList>
    </citation>
    <scope>NUCLEOTIDE SEQUENCE [LARGE SCALE GENOMIC DNA]</scope>
    <source>
        <strain evidence="12">Lor287</strain>
    </source>
</reference>
<organism evidence="12 13">
    <name type="scientific">Platanthera zijinensis</name>
    <dbReference type="NCBI Taxonomy" id="2320716"/>
    <lineage>
        <taxon>Eukaryota</taxon>
        <taxon>Viridiplantae</taxon>
        <taxon>Streptophyta</taxon>
        <taxon>Embryophyta</taxon>
        <taxon>Tracheophyta</taxon>
        <taxon>Spermatophyta</taxon>
        <taxon>Magnoliopsida</taxon>
        <taxon>Liliopsida</taxon>
        <taxon>Asparagales</taxon>
        <taxon>Orchidaceae</taxon>
        <taxon>Orchidoideae</taxon>
        <taxon>Orchideae</taxon>
        <taxon>Orchidinae</taxon>
        <taxon>Platanthera</taxon>
    </lineage>
</organism>
<evidence type="ECO:0000256" key="2">
    <source>
        <dbReference type="ARBA" id="ARBA00004718"/>
    </source>
</evidence>
<evidence type="ECO:0000256" key="8">
    <source>
        <dbReference type="ARBA" id="ARBA00022833"/>
    </source>
</evidence>
<dbReference type="InterPro" id="IPR004181">
    <property type="entry name" value="Znf_MIZ"/>
</dbReference>
<proteinExistence type="inferred from homology"/>
<dbReference type="GO" id="GO:0061665">
    <property type="term" value="F:SUMO ligase activity"/>
    <property type="evidence" value="ECO:0007669"/>
    <property type="project" value="TreeGrafter"/>
</dbReference>
<protein>
    <submittedName>
        <fullName evidence="12">E3 SUMO-protein ligase MMS21</fullName>
    </submittedName>
</protein>
<dbReference type="Proteomes" id="UP001418222">
    <property type="component" value="Unassembled WGS sequence"/>
</dbReference>
<dbReference type="GO" id="GO:0005634">
    <property type="term" value="C:nucleus"/>
    <property type="evidence" value="ECO:0007669"/>
    <property type="project" value="UniProtKB-SubCell"/>
</dbReference>